<dbReference type="Proteomes" id="UP000805193">
    <property type="component" value="Unassembled WGS sequence"/>
</dbReference>
<dbReference type="EMBL" id="JABSTQ010009384">
    <property type="protein sequence ID" value="KAG0429749.1"/>
    <property type="molecule type" value="Genomic_DNA"/>
</dbReference>
<organism evidence="1 2">
    <name type="scientific">Ixodes persulcatus</name>
    <name type="common">Taiga tick</name>
    <dbReference type="NCBI Taxonomy" id="34615"/>
    <lineage>
        <taxon>Eukaryota</taxon>
        <taxon>Metazoa</taxon>
        <taxon>Ecdysozoa</taxon>
        <taxon>Arthropoda</taxon>
        <taxon>Chelicerata</taxon>
        <taxon>Arachnida</taxon>
        <taxon>Acari</taxon>
        <taxon>Parasitiformes</taxon>
        <taxon>Ixodida</taxon>
        <taxon>Ixodoidea</taxon>
        <taxon>Ixodidae</taxon>
        <taxon>Ixodinae</taxon>
        <taxon>Ixodes</taxon>
    </lineage>
</organism>
<protein>
    <submittedName>
        <fullName evidence="1">Uncharacterized protein</fullName>
    </submittedName>
</protein>
<reference evidence="1 2" key="1">
    <citation type="journal article" date="2020" name="Cell">
        <title>Large-Scale Comparative Analyses of Tick Genomes Elucidate Their Genetic Diversity and Vector Capacities.</title>
        <authorList>
            <consortium name="Tick Genome and Microbiome Consortium (TIGMIC)"/>
            <person name="Jia N."/>
            <person name="Wang J."/>
            <person name="Shi W."/>
            <person name="Du L."/>
            <person name="Sun Y."/>
            <person name="Zhan W."/>
            <person name="Jiang J.F."/>
            <person name="Wang Q."/>
            <person name="Zhang B."/>
            <person name="Ji P."/>
            <person name="Bell-Sakyi L."/>
            <person name="Cui X.M."/>
            <person name="Yuan T.T."/>
            <person name="Jiang B.G."/>
            <person name="Yang W.F."/>
            <person name="Lam T.T."/>
            <person name="Chang Q.C."/>
            <person name="Ding S.J."/>
            <person name="Wang X.J."/>
            <person name="Zhu J.G."/>
            <person name="Ruan X.D."/>
            <person name="Zhao L."/>
            <person name="Wei J.T."/>
            <person name="Ye R.Z."/>
            <person name="Que T.C."/>
            <person name="Du C.H."/>
            <person name="Zhou Y.H."/>
            <person name="Cheng J.X."/>
            <person name="Dai P.F."/>
            <person name="Guo W.B."/>
            <person name="Han X.H."/>
            <person name="Huang E.J."/>
            <person name="Li L.F."/>
            <person name="Wei W."/>
            <person name="Gao Y.C."/>
            <person name="Liu J.Z."/>
            <person name="Shao H.Z."/>
            <person name="Wang X."/>
            <person name="Wang C.C."/>
            <person name="Yang T.C."/>
            <person name="Huo Q.B."/>
            <person name="Li W."/>
            <person name="Chen H.Y."/>
            <person name="Chen S.E."/>
            <person name="Zhou L.G."/>
            <person name="Ni X.B."/>
            <person name="Tian J.H."/>
            <person name="Sheng Y."/>
            <person name="Liu T."/>
            <person name="Pan Y.S."/>
            <person name="Xia L.Y."/>
            <person name="Li J."/>
            <person name="Zhao F."/>
            <person name="Cao W.C."/>
        </authorList>
    </citation>
    <scope>NUCLEOTIDE SEQUENCE [LARGE SCALE GENOMIC DNA]</scope>
    <source>
        <strain evidence="1">Iper-2018</strain>
    </source>
</reference>
<sequence>MASAEADPMDAIEPVVLTEETTEKDHAYHIISPSQRPHAPVKRRFDTTDDSTSQEFTPAKLLLSNCDSMDASQKEGDDEGFILVEHRRKRTTGILVLFTPTQEGRRLQQLNPLKLNDEVRAAAGAPFVRHRFTARGGLLVDVAKPATVNRLLKVRCLEEILVLATIPKAYMQNNGLIKGVPDCSRVPVLECIVNVRALDGASVCVDLDCSEDSSNEPVPLSLGWISSSKKLFSTS</sequence>
<accession>A0AC60Q797</accession>
<name>A0AC60Q797_IXOPE</name>
<proteinExistence type="predicted"/>
<evidence type="ECO:0000313" key="1">
    <source>
        <dbReference type="EMBL" id="KAG0429749.1"/>
    </source>
</evidence>
<gene>
    <name evidence="1" type="ORF">HPB47_023324</name>
</gene>
<keyword evidence="2" id="KW-1185">Reference proteome</keyword>
<comment type="caution">
    <text evidence="1">The sequence shown here is derived from an EMBL/GenBank/DDBJ whole genome shotgun (WGS) entry which is preliminary data.</text>
</comment>
<evidence type="ECO:0000313" key="2">
    <source>
        <dbReference type="Proteomes" id="UP000805193"/>
    </source>
</evidence>